<sequence>MGSSNRPLSSWPSLATLIATLAVVSQGVEMPKMDAHASLTFCEIHVLPRGYICKEQEVYSEDGYMLSLHRVILRGSLEKSVWEWLELELRHNHKHQGPFPWFKKARPAPEAVPSDTSPSSRSEIPPFPSPPPSSFSPPGEGTYRGSSPPPSSYSPPGGYGGPSLPSSSSPPREGAYGVPSPPSFSSSPPGGYGTPTPSAFSPSGASTYGGSNSAPSSYSPPAAAGYGAPSSTGSRNSPPSAGTIGARSPSPTSINPPPAAGGYGAPSPASTGNYGEGSSAPSTSALSPPPGGSGYGGSPPSSTSSPPTGSGRSTSSSSAECPRGLSSPNIARRGLTSSDGREQPRTRTRTRPEPGSAHAPRASQRGHLVHARGHGERHSPPAQARGPGLRCLDRSRAGDALEHRKLTPNNSQRCCTCNTILSAYWNWTWDQHVEHDVPKLLTYISDETGSRVHYVGVSLSAAVGAAAATNAGVATLMKTLTLIAPAVYRGKTTSELLQAWDPILFPSAFGTSDDEWHDRRLGAFNFPREFHLDAIPLTSPAIHLRFAISAPSAVWVRVCSRSPKGISTNTFQHFDYGSAAFNALAYEGKTDPPTYELKDMPGDLPMLVVYGGQDLYSPPEGVLEFMSLTQSMP</sequence>
<reference evidence="4" key="1">
    <citation type="journal article" date="2017" name="Cell">
        <title>Insights into land plant evolution garnered from the Marchantia polymorpha genome.</title>
        <authorList>
            <person name="Bowman J.L."/>
            <person name="Kohchi T."/>
            <person name="Yamato K.T."/>
            <person name="Jenkins J."/>
            <person name="Shu S."/>
            <person name="Ishizaki K."/>
            <person name="Yamaoka S."/>
            <person name="Nishihama R."/>
            <person name="Nakamura Y."/>
            <person name="Berger F."/>
            <person name="Adam C."/>
            <person name="Aki S.S."/>
            <person name="Althoff F."/>
            <person name="Araki T."/>
            <person name="Arteaga-Vazquez M.A."/>
            <person name="Balasubrmanian S."/>
            <person name="Barry K."/>
            <person name="Bauer D."/>
            <person name="Boehm C.R."/>
            <person name="Briginshaw L."/>
            <person name="Caballero-Perez J."/>
            <person name="Catarino B."/>
            <person name="Chen F."/>
            <person name="Chiyoda S."/>
            <person name="Chovatia M."/>
            <person name="Davies K.M."/>
            <person name="Delmans M."/>
            <person name="Demura T."/>
            <person name="Dierschke T."/>
            <person name="Dolan L."/>
            <person name="Dorantes-Acosta A.E."/>
            <person name="Eklund D.M."/>
            <person name="Florent S.N."/>
            <person name="Flores-Sandoval E."/>
            <person name="Fujiyama A."/>
            <person name="Fukuzawa H."/>
            <person name="Galik B."/>
            <person name="Grimanelli D."/>
            <person name="Grimwood J."/>
            <person name="Grossniklaus U."/>
            <person name="Hamada T."/>
            <person name="Haseloff J."/>
            <person name="Hetherington A.J."/>
            <person name="Higo A."/>
            <person name="Hirakawa Y."/>
            <person name="Hundley H.N."/>
            <person name="Ikeda Y."/>
            <person name="Inoue K."/>
            <person name="Inoue S.I."/>
            <person name="Ishida S."/>
            <person name="Jia Q."/>
            <person name="Kakita M."/>
            <person name="Kanazawa T."/>
            <person name="Kawai Y."/>
            <person name="Kawashima T."/>
            <person name="Kennedy M."/>
            <person name="Kinose K."/>
            <person name="Kinoshita T."/>
            <person name="Kohara Y."/>
            <person name="Koide E."/>
            <person name="Komatsu K."/>
            <person name="Kopischke S."/>
            <person name="Kubo M."/>
            <person name="Kyozuka J."/>
            <person name="Lagercrantz U."/>
            <person name="Lin S.S."/>
            <person name="Lindquist E."/>
            <person name="Lipzen A.M."/>
            <person name="Lu C.W."/>
            <person name="De Luna E."/>
            <person name="Martienssen R.A."/>
            <person name="Minamino N."/>
            <person name="Mizutani M."/>
            <person name="Mizutani M."/>
            <person name="Mochizuki N."/>
            <person name="Monte I."/>
            <person name="Mosher R."/>
            <person name="Nagasaki H."/>
            <person name="Nakagami H."/>
            <person name="Naramoto S."/>
            <person name="Nishitani K."/>
            <person name="Ohtani M."/>
            <person name="Okamoto T."/>
            <person name="Okumura M."/>
            <person name="Phillips J."/>
            <person name="Pollak B."/>
            <person name="Reinders A."/>
            <person name="Rovekamp M."/>
            <person name="Sano R."/>
            <person name="Sawa S."/>
            <person name="Schmid M.W."/>
            <person name="Shirakawa M."/>
            <person name="Solano R."/>
            <person name="Spunde A."/>
            <person name="Suetsugu N."/>
            <person name="Sugano S."/>
            <person name="Sugiyama A."/>
            <person name="Sun R."/>
            <person name="Suzuki Y."/>
            <person name="Takenaka M."/>
            <person name="Takezawa D."/>
            <person name="Tomogane H."/>
            <person name="Tsuzuki M."/>
            <person name="Ueda T."/>
            <person name="Umeda M."/>
            <person name="Ward J.M."/>
            <person name="Watanabe Y."/>
            <person name="Yazaki K."/>
            <person name="Yokoyama R."/>
            <person name="Yoshitake Y."/>
            <person name="Yotsui I."/>
            <person name="Zachgo S."/>
            <person name="Schmutz J."/>
        </authorList>
    </citation>
    <scope>NUCLEOTIDE SEQUENCE [LARGE SCALE GENOMIC DNA]</scope>
    <source>
        <strain evidence="4">Tak-1</strain>
    </source>
</reference>
<dbReference type="PANTHER" id="PTHR11005">
    <property type="entry name" value="LYSOSOMAL ACID LIPASE-RELATED"/>
    <property type="match status" value="1"/>
</dbReference>
<evidence type="ECO:0000313" key="4">
    <source>
        <dbReference type="Proteomes" id="UP000244005"/>
    </source>
</evidence>
<feature type="signal peptide" evidence="2">
    <location>
        <begin position="1"/>
        <end position="27"/>
    </location>
</feature>
<evidence type="ECO:0008006" key="5">
    <source>
        <dbReference type="Google" id="ProtNLM"/>
    </source>
</evidence>
<dbReference type="Gramene" id="Mp2g06580.1">
    <property type="protein sequence ID" value="Mp2g06580.1.cds"/>
    <property type="gene ID" value="Mp2g06580"/>
</dbReference>
<dbReference type="SUPFAM" id="SSF53474">
    <property type="entry name" value="alpha/beta-Hydrolases"/>
    <property type="match status" value="1"/>
</dbReference>
<name>A0A2R6XDS1_MARPO</name>
<feature type="compositionally biased region" description="Pro residues" evidence="1">
    <location>
        <begin position="125"/>
        <end position="135"/>
    </location>
</feature>
<evidence type="ECO:0000256" key="1">
    <source>
        <dbReference type="SAM" id="MobiDB-lite"/>
    </source>
</evidence>
<dbReference type="OrthoDB" id="9974421at2759"/>
<dbReference type="InterPro" id="IPR029058">
    <property type="entry name" value="AB_hydrolase_fold"/>
</dbReference>
<feature type="compositionally biased region" description="Low complexity" evidence="1">
    <location>
        <begin position="183"/>
        <end position="198"/>
    </location>
</feature>
<dbReference type="GO" id="GO:0016298">
    <property type="term" value="F:lipase activity"/>
    <property type="evidence" value="ECO:0000318"/>
    <property type="project" value="GO_Central"/>
</dbReference>
<feature type="region of interest" description="Disordered" evidence="1">
    <location>
        <begin position="98"/>
        <end position="391"/>
    </location>
</feature>
<gene>
    <name evidence="3" type="ORF">MARPO_0021s0115</name>
</gene>
<organism evidence="3 4">
    <name type="scientific">Marchantia polymorpha</name>
    <name type="common">Common liverwort</name>
    <name type="synonym">Marchantia aquatica</name>
    <dbReference type="NCBI Taxonomy" id="3197"/>
    <lineage>
        <taxon>Eukaryota</taxon>
        <taxon>Viridiplantae</taxon>
        <taxon>Streptophyta</taxon>
        <taxon>Embryophyta</taxon>
        <taxon>Marchantiophyta</taxon>
        <taxon>Marchantiopsida</taxon>
        <taxon>Marchantiidae</taxon>
        <taxon>Marchantiales</taxon>
        <taxon>Marchantiaceae</taxon>
        <taxon>Marchantia</taxon>
    </lineage>
</organism>
<dbReference type="AlphaFoldDB" id="A0A2R6XDS1"/>
<accession>A0A2R6XDS1</accession>
<dbReference type="Proteomes" id="UP000244005">
    <property type="component" value="Unassembled WGS sequence"/>
</dbReference>
<feature type="compositionally biased region" description="Low complexity" evidence="1">
    <location>
        <begin position="298"/>
        <end position="319"/>
    </location>
</feature>
<dbReference type="EMBL" id="KZ772693">
    <property type="protein sequence ID" value="PTQ44261.1"/>
    <property type="molecule type" value="Genomic_DNA"/>
</dbReference>
<evidence type="ECO:0000256" key="2">
    <source>
        <dbReference type="SAM" id="SignalP"/>
    </source>
</evidence>
<proteinExistence type="predicted"/>
<keyword evidence="2" id="KW-0732">Signal</keyword>
<protein>
    <recommendedName>
        <fullName evidence="5">Partial AB-hydrolase lipase domain-containing protein</fullName>
    </recommendedName>
</protein>
<feature type="chain" id="PRO_5015313894" description="Partial AB-hydrolase lipase domain-containing protein" evidence="2">
    <location>
        <begin position="28"/>
        <end position="633"/>
    </location>
</feature>
<feature type="compositionally biased region" description="Low complexity" evidence="1">
    <location>
        <begin position="265"/>
        <end position="286"/>
    </location>
</feature>
<keyword evidence="4" id="KW-1185">Reference proteome</keyword>
<dbReference type="Gene3D" id="3.40.50.1820">
    <property type="entry name" value="alpha/beta hydrolase"/>
    <property type="match status" value="1"/>
</dbReference>
<feature type="compositionally biased region" description="Low complexity" evidence="1">
    <location>
        <begin position="162"/>
        <end position="171"/>
    </location>
</feature>
<dbReference type="GO" id="GO:0006629">
    <property type="term" value="P:lipid metabolic process"/>
    <property type="evidence" value="ECO:0000318"/>
    <property type="project" value="GO_Central"/>
</dbReference>
<feature type="compositionally biased region" description="Low complexity" evidence="1">
    <location>
        <begin position="208"/>
        <end position="234"/>
    </location>
</feature>
<evidence type="ECO:0000313" key="3">
    <source>
        <dbReference type="EMBL" id="PTQ44261.1"/>
    </source>
</evidence>